<dbReference type="Proteomes" id="UP000003688">
    <property type="component" value="Unassembled WGS sequence"/>
</dbReference>
<keyword evidence="3" id="KW-1185">Reference proteome</keyword>
<name>B9XDF5_PEDPL</name>
<evidence type="ECO:0000313" key="3">
    <source>
        <dbReference type="Proteomes" id="UP000003688"/>
    </source>
</evidence>
<organism evidence="2 3">
    <name type="scientific">Pedosphaera parvula (strain Ellin514)</name>
    <dbReference type="NCBI Taxonomy" id="320771"/>
    <lineage>
        <taxon>Bacteria</taxon>
        <taxon>Pseudomonadati</taxon>
        <taxon>Verrucomicrobiota</taxon>
        <taxon>Pedosphaerae</taxon>
        <taxon>Pedosphaerales</taxon>
        <taxon>Pedosphaeraceae</taxon>
        <taxon>Pedosphaera</taxon>
    </lineage>
</organism>
<protein>
    <submittedName>
        <fullName evidence="2">Uncharacterized protein</fullName>
    </submittedName>
</protein>
<evidence type="ECO:0000256" key="1">
    <source>
        <dbReference type="SAM" id="MobiDB-lite"/>
    </source>
</evidence>
<evidence type="ECO:0000313" key="2">
    <source>
        <dbReference type="EMBL" id="EEF62101.1"/>
    </source>
</evidence>
<dbReference type="AlphaFoldDB" id="B9XDF5"/>
<feature type="compositionally biased region" description="Low complexity" evidence="1">
    <location>
        <begin position="145"/>
        <end position="157"/>
    </location>
</feature>
<dbReference type="RefSeq" id="WP_007413853.1">
    <property type="nucleotide sequence ID" value="NZ_ABOX02000006.1"/>
</dbReference>
<feature type="compositionally biased region" description="Polar residues" evidence="1">
    <location>
        <begin position="158"/>
        <end position="174"/>
    </location>
</feature>
<feature type="compositionally biased region" description="Low complexity" evidence="1">
    <location>
        <begin position="123"/>
        <end position="138"/>
    </location>
</feature>
<reference evidence="2 3" key="1">
    <citation type="journal article" date="2011" name="J. Bacteriol.">
        <title>Genome sequence of 'Pedosphaera parvula' Ellin514, an aerobic Verrucomicrobial isolate from pasture soil.</title>
        <authorList>
            <person name="Kant R."/>
            <person name="van Passel M.W."/>
            <person name="Sangwan P."/>
            <person name="Palva A."/>
            <person name="Lucas S."/>
            <person name="Copeland A."/>
            <person name="Lapidus A."/>
            <person name="Glavina Del Rio T."/>
            <person name="Dalin E."/>
            <person name="Tice H."/>
            <person name="Bruce D."/>
            <person name="Goodwin L."/>
            <person name="Pitluck S."/>
            <person name="Chertkov O."/>
            <person name="Larimer F.W."/>
            <person name="Land M.L."/>
            <person name="Hauser L."/>
            <person name="Brettin T.S."/>
            <person name="Detter J.C."/>
            <person name="Han S."/>
            <person name="de Vos W.M."/>
            <person name="Janssen P.H."/>
            <person name="Smidt H."/>
        </authorList>
    </citation>
    <scope>NUCLEOTIDE SEQUENCE [LARGE SCALE GENOMIC DNA]</scope>
    <source>
        <strain evidence="2 3">Ellin514</strain>
    </source>
</reference>
<gene>
    <name evidence="2" type="ORF">Cflav_PD6376</name>
</gene>
<comment type="caution">
    <text evidence="2">The sequence shown here is derived from an EMBL/GenBank/DDBJ whole genome shotgun (WGS) entry which is preliminary data.</text>
</comment>
<dbReference type="STRING" id="320771.Cflav_PD6376"/>
<feature type="region of interest" description="Disordered" evidence="1">
    <location>
        <begin position="122"/>
        <end position="174"/>
    </location>
</feature>
<dbReference type="EMBL" id="ABOX02000006">
    <property type="protein sequence ID" value="EEF62101.1"/>
    <property type="molecule type" value="Genomic_DNA"/>
</dbReference>
<accession>B9XDF5</accession>
<sequence>MKSQLSTTDSQLVTIADHDAGFKELEVLYRNGKRENIKLTAPTYRHAQQIAFKLSQTKNPLVITEACLPAEFQKDVERFLGRLTPEFGALVEATSFALTFGSEFQKKMLQVGERLMQAMASTDSVPNSLSSLPDSSPAKSDDSHFPSCESTSSSPASGKSNSTSDASSSPVAAA</sequence>
<proteinExistence type="predicted"/>